<dbReference type="RefSeq" id="WP_096204853.1">
    <property type="nucleotide sequence ID" value="NZ_FZMP01000095.1"/>
</dbReference>
<evidence type="ECO:0000256" key="4">
    <source>
        <dbReference type="SAM" id="Phobius"/>
    </source>
</evidence>
<gene>
    <name evidence="6" type="primary">C1</name>
    <name evidence="6" type="ORF">MNV_1840008</name>
</gene>
<feature type="domain" description="HTH arsR-type" evidence="5">
    <location>
        <begin position="24"/>
        <end position="104"/>
    </location>
</feature>
<dbReference type="SUPFAM" id="SSF46785">
    <property type="entry name" value="Winged helix' DNA-binding domain"/>
    <property type="match status" value="1"/>
</dbReference>
<dbReference type="Gene3D" id="1.10.10.10">
    <property type="entry name" value="Winged helix-like DNA-binding domain superfamily/Winged helix DNA-binding domain"/>
    <property type="match status" value="1"/>
</dbReference>
<dbReference type="EMBL" id="FZMP01000095">
    <property type="protein sequence ID" value="SNQ60483.1"/>
    <property type="molecule type" value="Genomic_DNA"/>
</dbReference>
<dbReference type="InterPro" id="IPR011991">
    <property type="entry name" value="ArsR-like_HTH"/>
</dbReference>
<keyword evidence="4" id="KW-0812">Transmembrane</keyword>
<dbReference type="SMART" id="SM00418">
    <property type="entry name" value="HTH_ARSR"/>
    <property type="match status" value="1"/>
</dbReference>
<dbReference type="AlphaFoldDB" id="A0A284VMQ1"/>
<evidence type="ECO:0000313" key="6">
    <source>
        <dbReference type="EMBL" id="SNQ60483.1"/>
    </source>
</evidence>
<dbReference type="InterPro" id="IPR036388">
    <property type="entry name" value="WH-like_DNA-bd_sf"/>
</dbReference>
<evidence type="ECO:0000256" key="2">
    <source>
        <dbReference type="ARBA" id="ARBA00023125"/>
    </source>
</evidence>
<dbReference type="PANTHER" id="PTHR43132">
    <property type="entry name" value="ARSENICAL RESISTANCE OPERON REPRESSOR ARSR-RELATED"/>
    <property type="match status" value="1"/>
</dbReference>
<proteinExistence type="predicted"/>
<reference evidence="7" key="1">
    <citation type="submission" date="2017-06" db="EMBL/GenBank/DDBJ databases">
        <authorList>
            <person name="Cremers G."/>
        </authorList>
    </citation>
    <scope>NUCLEOTIDE SEQUENCE [LARGE SCALE GENOMIC DNA]</scope>
</reference>
<name>A0A284VMQ1_9EURY</name>
<dbReference type="InterPro" id="IPR001845">
    <property type="entry name" value="HTH_ArsR_DNA-bd_dom"/>
</dbReference>
<evidence type="ECO:0000256" key="3">
    <source>
        <dbReference type="ARBA" id="ARBA00023163"/>
    </source>
</evidence>
<feature type="transmembrane region" description="Helical" evidence="4">
    <location>
        <begin position="270"/>
        <end position="287"/>
    </location>
</feature>
<sequence length="308" mass="33025">MPENEKDPGDEKLLILPLGEESKKITQVISNDTARQIIELLADTPLSASDIAVHLQAPLTTITYNLENLESVGLVKVDRIKYSEKGRKVKIYAPVRKLIVVVPEKTDRKSVADVLKKYMGVILAAVLASSLVEFFMRSAGRSTKMIQITSDSVDSMPVPAPAVPPMPSITSTPVRMINETIKGGDFGGIVPTPVATPMVPPAPTAEVQSIPAATSTPIIPAPTSVYAWKANATASSDQAVPVSLPESGVLSKEVPDIFTRLADTITAHPGLLFLLGCLFVIALLVVLDYHRRRKNGGAANVDEILMML</sequence>
<keyword evidence="4" id="KW-1133">Transmembrane helix</keyword>
<evidence type="ECO:0000313" key="7">
    <source>
        <dbReference type="Proteomes" id="UP000218615"/>
    </source>
</evidence>
<dbReference type="GO" id="GO:0003677">
    <property type="term" value="F:DNA binding"/>
    <property type="evidence" value="ECO:0007669"/>
    <property type="project" value="UniProtKB-KW"/>
</dbReference>
<keyword evidence="2" id="KW-0238">DNA-binding</keyword>
<dbReference type="Proteomes" id="UP000218615">
    <property type="component" value="Unassembled WGS sequence"/>
</dbReference>
<keyword evidence="1" id="KW-0805">Transcription regulation</keyword>
<keyword evidence="3" id="KW-0804">Transcription</keyword>
<evidence type="ECO:0000259" key="5">
    <source>
        <dbReference type="SMART" id="SM00418"/>
    </source>
</evidence>
<dbReference type="GO" id="GO:0003700">
    <property type="term" value="F:DNA-binding transcription factor activity"/>
    <property type="evidence" value="ECO:0007669"/>
    <property type="project" value="InterPro"/>
</dbReference>
<dbReference type="InterPro" id="IPR036390">
    <property type="entry name" value="WH_DNA-bd_sf"/>
</dbReference>
<dbReference type="InterPro" id="IPR051011">
    <property type="entry name" value="Metal_resp_trans_reg"/>
</dbReference>
<protein>
    <submittedName>
        <fullName evidence="6">Putative transcriptional regulatory protein</fullName>
    </submittedName>
</protein>
<keyword evidence="7" id="KW-1185">Reference proteome</keyword>
<keyword evidence="4" id="KW-0472">Membrane</keyword>
<dbReference type="Pfam" id="PF12840">
    <property type="entry name" value="HTH_20"/>
    <property type="match status" value="1"/>
</dbReference>
<evidence type="ECO:0000256" key="1">
    <source>
        <dbReference type="ARBA" id="ARBA00023015"/>
    </source>
</evidence>
<dbReference type="CDD" id="cd00090">
    <property type="entry name" value="HTH_ARSR"/>
    <property type="match status" value="1"/>
</dbReference>
<dbReference type="OrthoDB" id="148013at2157"/>
<accession>A0A284VMQ1</accession>
<organism evidence="6 7">
    <name type="scientific">Candidatus Methanoperedens nitratireducens</name>
    <dbReference type="NCBI Taxonomy" id="1392998"/>
    <lineage>
        <taxon>Archaea</taxon>
        <taxon>Methanobacteriati</taxon>
        <taxon>Methanobacteriota</taxon>
        <taxon>Stenosarchaea group</taxon>
        <taxon>Methanomicrobia</taxon>
        <taxon>Methanosarcinales</taxon>
        <taxon>ANME-2 cluster</taxon>
        <taxon>Candidatus Methanoperedentaceae</taxon>
        <taxon>Candidatus Methanoperedens</taxon>
    </lineage>
</organism>
<dbReference type="PANTHER" id="PTHR43132:SF2">
    <property type="entry name" value="ARSENICAL RESISTANCE OPERON REPRESSOR ARSR-RELATED"/>
    <property type="match status" value="1"/>
</dbReference>